<evidence type="ECO:0008006" key="4">
    <source>
        <dbReference type="Google" id="ProtNLM"/>
    </source>
</evidence>
<dbReference type="KEGG" id="ehx:EMIHUDRAFT_206841"/>
<proteinExistence type="predicted"/>
<dbReference type="HOGENOM" id="CLU_1780924_0_0_1"/>
<dbReference type="KEGG" id="ehx:EMIHUDRAFT_226530"/>
<name>A0A0D3KKG1_EMIH1</name>
<dbReference type="PaxDb" id="2903-EOD24732"/>
<evidence type="ECO:0000313" key="3">
    <source>
        <dbReference type="Proteomes" id="UP000013827"/>
    </source>
</evidence>
<dbReference type="EnsemblProtists" id="EOD24732">
    <property type="protein sequence ID" value="EOD24732"/>
    <property type="gene ID" value="EMIHUDRAFT_206841"/>
</dbReference>
<dbReference type="RefSeq" id="XP_005788675.1">
    <property type="nucleotide sequence ID" value="XM_005788618.1"/>
</dbReference>
<keyword evidence="3" id="KW-1185">Reference proteome</keyword>
<dbReference type="InterPro" id="IPR053234">
    <property type="entry name" value="RPM1_Interactor"/>
</dbReference>
<dbReference type="EnsemblProtists" id="EOD36246">
    <property type="protein sequence ID" value="EOD36246"/>
    <property type="gene ID" value="EMIHUDRAFT_226530"/>
</dbReference>
<reference evidence="2" key="2">
    <citation type="submission" date="2024-10" db="UniProtKB">
        <authorList>
            <consortium name="EnsemblProtists"/>
        </authorList>
    </citation>
    <scope>IDENTIFICATION</scope>
</reference>
<dbReference type="GeneID" id="17270279"/>
<reference evidence="3" key="1">
    <citation type="journal article" date="2013" name="Nature">
        <title>Pan genome of the phytoplankton Emiliania underpins its global distribution.</title>
        <authorList>
            <person name="Read B.A."/>
            <person name="Kegel J."/>
            <person name="Klute M.J."/>
            <person name="Kuo A."/>
            <person name="Lefebvre S.C."/>
            <person name="Maumus F."/>
            <person name="Mayer C."/>
            <person name="Miller J."/>
            <person name="Monier A."/>
            <person name="Salamov A."/>
            <person name="Young J."/>
            <person name="Aguilar M."/>
            <person name="Claverie J.M."/>
            <person name="Frickenhaus S."/>
            <person name="Gonzalez K."/>
            <person name="Herman E.K."/>
            <person name="Lin Y.C."/>
            <person name="Napier J."/>
            <person name="Ogata H."/>
            <person name="Sarno A.F."/>
            <person name="Shmutz J."/>
            <person name="Schroeder D."/>
            <person name="de Vargas C."/>
            <person name="Verret F."/>
            <person name="von Dassow P."/>
            <person name="Valentin K."/>
            <person name="Van de Peer Y."/>
            <person name="Wheeler G."/>
            <person name="Dacks J.B."/>
            <person name="Delwiche C.F."/>
            <person name="Dyhrman S.T."/>
            <person name="Glockner G."/>
            <person name="John U."/>
            <person name="Richards T."/>
            <person name="Worden A.Z."/>
            <person name="Zhang X."/>
            <person name="Grigoriev I.V."/>
            <person name="Allen A.E."/>
            <person name="Bidle K."/>
            <person name="Borodovsky M."/>
            <person name="Bowler C."/>
            <person name="Brownlee C."/>
            <person name="Cock J.M."/>
            <person name="Elias M."/>
            <person name="Gladyshev V.N."/>
            <person name="Groth M."/>
            <person name="Guda C."/>
            <person name="Hadaegh A."/>
            <person name="Iglesias-Rodriguez M.D."/>
            <person name="Jenkins J."/>
            <person name="Jones B.M."/>
            <person name="Lawson T."/>
            <person name="Leese F."/>
            <person name="Lindquist E."/>
            <person name="Lobanov A."/>
            <person name="Lomsadze A."/>
            <person name="Malik S.B."/>
            <person name="Marsh M.E."/>
            <person name="Mackinder L."/>
            <person name="Mock T."/>
            <person name="Mueller-Roeber B."/>
            <person name="Pagarete A."/>
            <person name="Parker M."/>
            <person name="Probert I."/>
            <person name="Quesneville H."/>
            <person name="Raines C."/>
            <person name="Rensing S.A."/>
            <person name="Riano-Pachon D.M."/>
            <person name="Richier S."/>
            <person name="Rokitta S."/>
            <person name="Shiraiwa Y."/>
            <person name="Soanes D.M."/>
            <person name="van der Giezen M."/>
            <person name="Wahlund T.M."/>
            <person name="Williams B."/>
            <person name="Wilson W."/>
            <person name="Wolfe G."/>
            <person name="Wurch L.L."/>
        </authorList>
    </citation>
    <scope>NUCLEOTIDE SEQUENCE</scope>
</reference>
<sequence length="146" mass="15159">MERQPADIIDLTSPERAEDSDDEVQLIEAPSAPPVAPPPAVAAGADADAEVELVGSRGVNAARDLPHRREDCLHHPFSAGREAAHCPLCYCAECDGLANLAAPPAELLCPCCSEHLPPGGWQREGASPAVSFLCATCLAALDAALD</sequence>
<dbReference type="PANTHER" id="PTHR33443:SF30">
    <property type="entry name" value="SARCOSINE DEHYDROGENASE-2C PROTEIN"/>
    <property type="match status" value="1"/>
</dbReference>
<evidence type="ECO:0000256" key="1">
    <source>
        <dbReference type="SAM" id="MobiDB-lite"/>
    </source>
</evidence>
<evidence type="ECO:0000313" key="2">
    <source>
        <dbReference type="EnsemblProtists" id="EOD36246"/>
    </source>
</evidence>
<dbReference type="GeneID" id="17281516"/>
<accession>A0A0D3KKG1</accession>
<protein>
    <recommendedName>
        <fullName evidence="4">Zinc finger PHD-type domain-containing protein</fullName>
    </recommendedName>
</protein>
<dbReference type="AlphaFoldDB" id="A0A0D3KKG1"/>
<organism evidence="2 3">
    <name type="scientific">Emiliania huxleyi (strain CCMP1516)</name>
    <dbReference type="NCBI Taxonomy" id="280463"/>
    <lineage>
        <taxon>Eukaryota</taxon>
        <taxon>Haptista</taxon>
        <taxon>Haptophyta</taxon>
        <taxon>Prymnesiophyceae</taxon>
        <taxon>Isochrysidales</taxon>
        <taxon>Noelaerhabdaceae</taxon>
        <taxon>Emiliania</taxon>
    </lineage>
</organism>
<dbReference type="Proteomes" id="UP000013827">
    <property type="component" value="Unassembled WGS sequence"/>
</dbReference>
<dbReference type="PANTHER" id="PTHR33443">
    <property type="entry name" value="ZGC:112980"/>
    <property type="match status" value="1"/>
</dbReference>
<dbReference type="RefSeq" id="XP_005777161.1">
    <property type="nucleotide sequence ID" value="XM_005777104.1"/>
</dbReference>
<feature type="region of interest" description="Disordered" evidence="1">
    <location>
        <begin position="1"/>
        <end position="24"/>
    </location>
</feature>